<name>H3D1J6_TETNG</name>
<dbReference type="Pfam" id="PF00084">
    <property type="entry name" value="Sushi"/>
    <property type="match status" value="1"/>
</dbReference>
<evidence type="ECO:0000256" key="2">
    <source>
        <dbReference type="ARBA" id="ARBA00022536"/>
    </source>
</evidence>
<evidence type="ECO:0000256" key="4">
    <source>
        <dbReference type="ARBA" id="ARBA00022729"/>
    </source>
</evidence>
<proteinExistence type="predicted"/>
<evidence type="ECO:0000256" key="11">
    <source>
        <dbReference type="PROSITE-ProRule" id="PRU00302"/>
    </source>
</evidence>
<dbReference type="PROSITE" id="PS01187">
    <property type="entry name" value="EGF_CA"/>
    <property type="match status" value="2"/>
</dbReference>
<evidence type="ECO:0000256" key="6">
    <source>
        <dbReference type="ARBA" id="ARBA00022989"/>
    </source>
</evidence>
<evidence type="ECO:0000259" key="14">
    <source>
        <dbReference type="PROSITE" id="PS50923"/>
    </source>
</evidence>
<dbReference type="Gene3D" id="3.10.129.10">
    <property type="entry name" value="Hotdog Thioesterase"/>
    <property type="match status" value="1"/>
</dbReference>
<dbReference type="PROSITE" id="PS50026">
    <property type="entry name" value="EGF_3"/>
    <property type="match status" value="3"/>
</dbReference>
<dbReference type="InterPro" id="IPR001881">
    <property type="entry name" value="EGF-like_Ca-bd_dom"/>
</dbReference>
<evidence type="ECO:0000313" key="15">
    <source>
        <dbReference type="Ensembl" id="ENSTNIP00000014383.1"/>
    </source>
</evidence>
<evidence type="ECO:0000259" key="13">
    <source>
        <dbReference type="PROSITE" id="PS50026"/>
    </source>
</evidence>
<dbReference type="OMA" id="TCLRWQI"/>
<dbReference type="SMART" id="SM00181">
    <property type="entry name" value="EGF"/>
    <property type="match status" value="3"/>
</dbReference>
<organism evidence="15 16">
    <name type="scientific">Tetraodon nigroviridis</name>
    <name type="common">Spotted green pufferfish</name>
    <name type="synonym">Chelonodon nigroviridis</name>
    <dbReference type="NCBI Taxonomy" id="99883"/>
    <lineage>
        <taxon>Eukaryota</taxon>
        <taxon>Metazoa</taxon>
        <taxon>Chordata</taxon>
        <taxon>Craniata</taxon>
        <taxon>Vertebrata</taxon>
        <taxon>Euteleostomi</taxon>
        <taxon>Actinopterygii</taxon>
        <taxon>Neopterygii</taxon>
        <taxon>Teleostei</taxon>
        <taxon>Neoteleostei</taxon>
        <taxon>Acanthomorphata</taxon>
        <taxon>Eupercaria</taxon>
        <taxon>Tetraodontiformes</taxon>
        <taxon>Tetradontoidea</taxon>
        <taxon>Tetraodontidae</taxon>
        <taxon>Tetraodon</taxon>
    </lineage>
</organism>
<dbReference type="PROSITE" id="PS00010">
    <property type="entry name" value="ASX_HYDROXYL"/>
    <property type="match status" value="2"/>
</dbReference>
<keyword evidence="3" id="KW-0812">Transmembrane</keyword>
<dbReference type="GeneTree" id="ENSGT00390000013892"/>
<keyword evidence="4" id="KW-0732">Signal</keyword>
<feature type="domain" description="EGF-like" evidence="13">
    <location>
        <begin position="211"/>
        <end position="248"/>
    </location>
</feature>
<keyword evidence="9" id="KW-0325">Glycoprotein</keyword>
<evidence type="ECO:0000256" key="12">
    <source>
        <dbReference type="SAM" id="MobiDB-lite"/>
    </source>
</evidence>
<sequence>MVLTDGRFGLSPAGLCPLRQTLRTLEPVDELKKGPFTLQAGVLMYRQREAGVEVDLRLSATSRTGALVWESLLTLVSSDKLQEVAGRLPSRETNEPDPEDVKRVERTSGTPRVLVEGYSLDVCATCHANATCDDKKEGSGKVCNCKYGFVGNGRNFCEDKDECQIESNKICGQKTSCHNTYGSYYCTCLSGYRASNNMAVFTPNDGTHCRDVDECSIAGLCGAGAQCTNLPGGFECRCQLGYRVQNGKEPFDPGRDGASCTVVDCGPPASAKGVVLLAATGTTYSSVATFMCDEGFRRRRSGDNSSVCGADGRWSPVSLWCEVKCGPIPQLAHSEVVWANRSVVVHRCLPGYHSWRGSNTSLCGSAGRWLEATLACIEKKPPITQLLVFNERCLRWRAEKYEADTEVYKVTEEKPRDYQDSFHDSKKQFLSSKADQTELCLNLLPVTNYSIWVTALTARFTATISTHTSLPAPPEPDVYYREFETPLPTLELRRSASTLDALSLYQVFVLPVEGTMVFDCSGPSSGPRPSSLYITAQIDLKHVGTGMNFTVGDGLYYGGFLNVPLKNGIDYYIFLRAVSQWKTSLKKFLRSLG</sequence>
<dbReference type="InterPro" id="IPR035976">
    <property type="entry name" value="Sushi/SCR/CCP_sf"/>
</dbReference>
<dbReference type="InterPro" id="IPR000152">
    <property type="entry name" value="EGF-type_Asp/Asn_hydroxyl_site"/>
</dbReference>
<dbReference type="InterPro" id="IPR000742">
    <property type="entry name" value="EGF"/>
</dbReference>
<feature type="region of interest" description="Disordered" evidence="12">
    <location>
        <begin position="86"/>
        <end position="108"/>
    </location>
</feature>
<keyword evidence="5" id="KW-0677">Repeat</keyword>
<comment type="caution">
    <text evidence="10">Lacks conserved residue(s) required for the propagation of feature annotation.</text>
</comment>
<evidence type="ECO:0000256" key="7">
    <source>
        <dbReference type="ARBA" id="ARBA00023136"/>
    </source>
</evidence>
<comment type="subcellular location">
    <subcellularLocation>
        <location evidence="1">Membrane</location>
        <topology evidence="1">Single-pass type I membrane protein</topology>
    </subcellularLocation>
</comment>
<keyword evidence="11" id="KW-0768">Sushi</keyword>
<feature type="disulfide bond" evidence="10">
    <location>
        <begin position="126"/>
        <end position="143"/>
    </location>
</feature>
<reference evidence="16" key="1">
    <citation type="journal article" date="2004" name="Nature">
        <title>Genome duplication in the teleost fish Tetraodon nigroviridis reveals the early vertebrate proto-karyotype.</title>
        <authorList>
            <person name="Jaillon O."/>
            <person name="Aury J.-M."/>
            <person name="Brunet F."/>
            <person name="Petit J.-L."/>
            <person name="Stange-Thomann N."/>
            <person name="Mauceli E."/>
            <person name="Bouneau L."/>
            <person name="Fischer C."/>
            <person name="Ozouf-Costaz C."/>
            <person name="Bernot A."/>
            <person name="Nicaud S."/>
            <person name="Jaffe D."/>
            <person name="Fisher S."/>
            <person name="Lutfalla G."/>
            <person name="Dossat C."/>
            <person name="Segurens B."/>
            <person name="Dasilva C."/>
            <person name="Salanoubat M."/>
            <person name="Levy M."/>
            <person name="Boudet N."/>
            <person name="Castellano S."/>
            <person name="Anthouard V."/>
            <person name="Jubin C."/>
            <person name="Castelli V."/>
            <person name="Katinka M."/>
            <person name="Vacherie B."/>
            <person name="Biemont C."/>
            <person name="Skalli Z."/>
            <person name="Cattolico L."/>
            <person name="Poulain J."/>
            <person name="De Berardinis V."/>
            <person name="Cruaud C."/>
            <person name="Duprat S."/>
            <person name="Brottier P."/>
            <person name="Coutanceau J.-P."/>
            <person name="Gouzy J."/>
            <person name="Parra G."/>
            <person name="Lardier G."/>
            <person name="Chapple C."/>
            <person name="McKernan K.J."/>
            <person name="McEwan P."/>
            <person name="Bosak S."/>
            <person name="Kellis M."/>
            <person name="Volff J.-N."/>
            <person name="Guigo R."/>
            <person name="Zody M.C."/>
            <person name="Mesirov J."/>
            <person name="Lindblad-Toh K."/>
            <person name="Birren B."/>
            <person name="Nusbaum C."/>
            <person name="Kahn D."/>
            <person name="Robinson-Rechavi M."/>
            <person name="Laudet V."/>
            <person name="Schachter V."/>
            <person name="Quetier F."/>
            <person name="Saurin W."/>
            <person name="Scarpelli C."/>
            <person name="Wincker P."/>
            <person name="Lander E.S."/>
            <person name="Weissenbach J."/>
            <person name="Roest Crollius H."/>
        </authorList>
    </citation>
    <scope>NUCLEOTIDE SEQUENCE [LARGE SCALE GENOMIC DNA]</scope>
</reference>
<feature type="domain" description="EGF-like" evidence="13">
    <location>
        <begin position="159"/>
        <end position="198"/>
    </location>
</feature>
<dbReference type="SMART" id="SM00179">
    <property type="entry name" value="EGF_CA"/>
    <property type="match status" value="2"/>
</dbReference>
<evidence type="ECO:0000256" key="8">
    <source>
        <dbReference type="ARBA" id="ARBA00023157"/>
    </source>
</evidence>
<dbReference type="InParanoid" id="H3D1J6"/>
<keyword evidence="7" id="KW-0472">Membrane</keyword>
<dbReference type="SUPFAM" id="SSF57184">
    <property type="entry name" value="Growth factor receptor domain"/>
    <property type="match status" value="1"/>
</dbReference>
<keyword evidence="6" id="KW-1133">Transmembrane helix</keyword>
<dbReference type="HOGENOM" id="CLU_020797_1_0_1"/>
<dbReference type="Gene3D" id="2.10.25.10">
    <property type="entry name" value="Laminin"/>
    <property type="match status" value="2"/>
</dbReference>
<dbReference type="STRING" id="99883.ENSTNIP00000014383"/>
<reference evidence="15" key="3">
    <citation type="submission" date="2025-09" db="UniProtKB">
        <authorList>
            <consortium name="Ensembl"/>
        </authorList>
    </citation>
    <scope>IDENTIFICATION</scope>
</reference>
<evidence type="ECO:0000313" key="16">
    <source>
        <dbReference type="Proteomes" id="UP000007303"/>
    </source>
</evidence>
<protein>
    <submittedName>
        <fullName evidence="15">Sushi domain containing 1</fullName>
    </submittedName>
</protein>
<keyword evidence="2 10" id="KW-0245">EGF-like domain</keyword>
<dbReference type="PANTHER" id="PTHR24051">
    <property type="entry name" value="SUSHI DOMAIN-CONTAINING PROTEIN 1"/>
    <property type="match status" value="1"/>
</dbReference>
<dbReference type="Proteomes" id="UP000007303">
    <property type="component" value="Unassembled WGS sequence"/>
</dbReference>
<keyword evidence="8 10" id="KW-1015">Disulfide bond</keyword>
<dbReference type="CDD" id="cd00033">
    <property type="entry name" value="CCP"/>
    <property type="match status" value="1"/>
</dbReference>
<dbReference type="Ensembl" id="ENSTNIT00000014582.1">
    <property type="protein sequence ID" value="ENSTNIP00000014383.1"/>
    <property type="gene ID" value="ENSTNIG00000011437.1"/>
</dbReference>
<dbReference type="Gene3D" id="2.10.70.10">
    <property type="entry name" value="Complement Module, domain 1"/>
    <property type="match status" value="1"/>
</dbReference>
<dbReference type="PROSITE" id="PS50923">
    <property type="entry name" value="SUSHI"/>
    <property type="match status" value="1"/>
</dbReference>
<dbReference type="InterPro" id="IPR051622">
    <property type="entry name" value="R-tyr_protein_phosphatases"/>
</dbReference>
<dbReference type="InterPro" id="IPR057598">
    <property type="entry name" value="Fn3_PTPRU"/>
</dbReference>
<dbReference type="PANTHER" id="PTHR24051:SF5">
    <property type="entry name" value="SUSHI DOMAIN-CONTAINING PROTEIN 1"/>
    <property type="match status" value="1"/>
</dbReference>
<evidence type="ECO:0000256" key="9">
    <source>
        <dbReference type="ARBA" id="ARBA00023180"/>
    </source>
</evidence>
<feature type="compositionally biased region" description="Basic and acidic residues" evidence="12">
    <location>
        <begin position="89"/>
        <end position="106"/>
    </location>
</feature>
<evidence type="ECO:0000256" key="1">
    <source>
        <dbReference type="ARBA" id="ARBA00004479"/>
    </source>
</evidence>
<dbReference type="SMART" id="SM00032">
    <property type="entry name" value="CCP"/>
    <property type="match status" value="2"/>
</dbReference>
<dbReference type="InterPro" id="IPR049883">
    <property type="entry name" value="NOTCH1_EGF-like"/>
</dbReference>
<dbReference type="InterPro" id="IPR009030">
    <property type="entry name" value="Growth_fac_rcpt_cys_sf"/>
</dbReference>
<keyword evidence="16" id="KW-1185">Reference proteome</keyword>
<accession>H3D1J6</accession>
<feature type="disulfide bond" evidence="11">
    <location>
        <begin position="265"/>
        <end position="308"/>
    </location>
</feature>
<feature type="domain" description="Sushi" evidence="14">
    <location>
        <begin position="263"/>
        <end position="323"/>
    </location>
</feature>
<dbReference type="InterPro" id="IPR018097">
    <property type="entry name" value="EGF_Ca-bd_CS"/>
</dbReference>
<dbReference type="AlphaFoldDB" id="H3D1J6"/>
<dbReference type="GO" id="GO:0016020">
    <property type="term" value="C:membrane"/>
    <property type="evidence" value="ECO:0007669"/>
    <property type="project" value="UniProtKB-SubCell"/>
</dbReference>
<dbReference type="SUPFAM" id="SSF57535">
    <property type="entry name" value="Complement control module/SCR domain"/>
    <property type="match status" value="2"/>
</dbReference>
<dbReference type="GO" id="GO:0005509">
    <property type="term" value="F:calcium ion binding"/>
    <property type="evidence" value="ECO:0007669"/>
    <property type="project" value="InterPro"/>
</dbReference>
<feature type="domain" description="EGF-like" evidence="13">
    <location>
        <begin position="119"/>
        <end position="158"/>
    </location>
</feature>
<dbReference type="FunFam" id="2.10.25.10:FF:000038">
    <property type="entry name" value="Fibrillin 2"/>
    <property type="match status" value="1"/>
</dbReference>
<dbReference type="GO" id="GO:0030855">
    <property type="term" value="P:epithelial cell differentiation"/>
    <property type="evidence" value="ECO:0007669"/>
    <property type="project" value="UniProtKB-ARBA"/>
</dbReference>
<evidence type="ECO:0000256" key="3">
    <source>
        <dbReference type="ARBA" id="ARBA00022692"/>
    </source>
</evidence>
<evidence type="ECO:0000256" key="5">
    <source>
        <dbReference type="ARBA" id="ARBA00022737"/>
    </source>
</evidence>
<dbReference type="Pfam" id="PF23144">
    <property type="entry name" value="Fn3_PTPRU"/>
    <property type="match status" value="1"/>
</dbReference>
<dbReference type="CDD" id="cd00054">
    <property type="entry name" value="EGF_CA"/>
    <property type="match status" value="2"/>
</dbReference>
<reference evidence="15" key="2">
    <citation type="submission" date="2025-08" db="UniProtKB">
        <authorList>
            <consortium name="Ensembl"/>
        </authorList>
    </citation>
    <scope>IDENTIFICATION</scope>
</reference>
<dbReference type="PROSITE" id="PS01186">
    <property type="entry name" value="EGF_2"/>
    <property type="match status" value="1"/>
</dbReference>
<dbReference type="Pfam" id="PF07645">
    <property type="entry name" value="EGF_CA"/>
    <property type="match status" value="2"/>
</dbReference>
<dbReference type="InterPro" id="IPR000436">
    <property type="entry name" value="Sushi_SCR_CCP_dom"/>
</dbReference>
<evidence type="ECO:0000256" key="10">
    <source>
        <dbReference type="PROSITE-ProRule" id="PRU00076"/>
    </source>
</evidence>